<dbReference type="EC" id="1.1.1.330" evidence="1"/>
<reference evidence="1" key="2">
    <citation type="submission" date="2020-06" db="EMBL/GenBank/DDBJ databases">
        <title>Helianthus annuus Genome sequencing and assembly Release 2.</title>
        <authorList>
            <person name="Gouzy J."/>
            <person name="Langlade N."/>
            <person name="Munos S."/>
        </authorList>
    </citation>
    <scope>NUCLEOTIDE SEQUENCE</scope>
    <source>
        <tissue evidence="1">Leaves</tissue>
    </source>
</reference>
<dbReference type="Proteomes" id="UP000215914">
    <property type="component" value="Unassembled WGS sequence"/>
</dbReference>
<dbReference type="AlphaFoldDB" id="A0A9K3EF61"/>
<keyword evidence="1" id="KW-0560">Oxidoreductase</keyword>
<dbReference type="Gene3D" id="3.40.50.720">
    <property type="entry name" value="NAD(P)-binding Rossmann-like Domain"/>
    <property type="match status" value="2"/>
</dbReference>
<dbReference type="InterPro" id="IPR055280">
    <property type="entry name" value="TIC32"/>
</dbReference>
<dbReference type="SUPFAM" id="SSF51735">
    <property type="entry name" value="NAD(P)-binding Rossmann-fold domains"/>
    <property type="match status" value="1"/>
</dbReference>
<accession>A0A9K3EF61</accession>
<sequence>MAVRNIQKAIQVKETILKDTPDAKVDVMELDLSSMASIRNFAAKYRSLGLPLHILIYSSIYAYGLSKLANILHANELARLLKGAATTCYLALNPQVKGVTGEYFVDSNFAKPSLRAKDQELAKELWEFSMGLTSSK</sequence>
<evidence type="ECO:0000313" key="1">
    <source>
        <dbReference type="EMBL" id="KAF5772432.1"/>
    </source>
</evidence>
<protein>
    <submittedName>
        <fullName evidence="1">Very-long-chain 3-oxoacyl-CoA reductase</fullName>
        <ecNumber evidence="1">1.1.1.330</ecNumber>
    </submittedName>
</protein>
<dbReference type="EMBL" id="MNCJ02000328">
    <property type="protein sequence ID" value="KAF5772432.1"/>
    <property type="molecule type" value="Genomic_DNA"/>
</dbReference>
<dbReference type="GO" id="GO:0141040">
    <property type="term" value="F:very-long-chain 3-oxoacyl-CoA reductase activity"/>
    <property type="evidence" value="ECO:0007669"/>
    <property type="project" value="UniProtKB-EC"/>
</dbReference>
<proteinExistence type="predicted"/>
<evidence type="ECO:0000313" key="2">
    <source>
        <dbReference type="Proteomes" id="UP000215914"/>
    </source>
</evidence>
<dbReference type="InterPro" id="IPR036291">
    <property type="entry name" value="NAD(P)-bd_dom_sf"/>
</dbReference>
<organism evidence="1 2">
    <name type="scientific">Helianthus annuus</name>
    <name type="common">Common sunflower</name>
    <dbReference type="NCBI Taxonomy" id="4232"/>
    <lineage>
        <taxon>Eukaryota</taxon>
        <taxon>Viridiplantae</taxon>
        <taxon>Streptophyta</taxon>
        <taxon>Embryophyta</taxon>
        <taxon>Tracheophyta</taxon>
        <taxon>Spermatophyta</taxon>
        <taxon>Magnoliopsida</taxon>
        <taxon>eudicotyledons</taxon>
        <taxon>Gunneridae</taxon>
        <taxon>Pentapetalae</taxon>
        <taxon>asterids</taxon>
        <taxon>campanulids</taxon>
        <taxon>Asterales</taxon>
        <taxon>Asteraceae</taxon>
        <taxon>Asteroideae</taxon>
        <taxon>Heliantheae alliance</taxon>
        <taxon>Heliantheae</taxon>
        <taxon>Helianthus</taxon>
    </lineage>
</organism>
<dbReference type="PANTHER" id="PTHR48476:SF1">
    <property type="entry name" value="SHORT-CHAIN DEHYDROGENASE TIC 32, CHLOROPLASTIC-LIKE"/>
    <property type="match status" value="1"/>
</dbReference>
<dbReference type="PANTHER" id="PTHR48476">
    <property type="entry name" value="SHORT-CHAIN DEHYDROGENASE TIC 32, CHLOROPLASTIC-LIKE"/>
    <property type="match status" value="1"/>
</dbReference>
<gene>
    <name evidence="1" type="ORF">HanXRQr2_Chr13g0576831</name>
</gene>
<keyword evidence="2" id="KW-1185">Reference proteome</keyword>
<comment type="caution">
    <text evidence="1">The sequence shown here is derived from an EMBL/GenBank/DDBJ whole genome shotgun (WGS) entry which is preliminary data.</text>
</comment>
<dbReference type="Gramene" id="mRNA:HanXRQr2_Chr13g0576831">
    <property type="protein sequence ID" value="mRNA:HanXRQr2_Chr13g0576831"/>
    <property type="gene ID" value="HanXRQr2_Chr13g0576831"/>
</dbReference>
<reference evidence="1" key="1">
    <citation type="journal article" date="2017" name="Nature">
        <title>The sunflower genome provides insights into oil metabolism, flowering and Asterid evolution.</title>
        <authorList>
            <person name="Badouin H."/>
            <person name="Gouzy J."/>
            <person name="Grassa C.J."/>
            <person name="Murat F."/>
            <person name="Staton S.E."/>
            <person name="Cottret L."/>
            <person name="Lelandais-Briere C."/>
            <person name="Owens G.L."/>
            <person name="Carrere S."/>
            <person name="Mayjonade B."/>
            <person name="Legrand L."/>
            <person name="Gill N."/>
            <person name="Kane N.C."/>
            <person name="Bowers J.E."/>
            <person name="Hubner S."/>
            <person name="Bellec A."/>
            <person name="Berard A."/>
            <person name="Berges H."/>
            <person name="Blanchet N."/>
            <person name="Boniface M.C."/>
            <person name="Brunel D."/>
            <person name="Catrice O."/>
            <person name="Chaidir N."/>
            <person name="Claudel C."/>
            <person name="Donnadieu C."/>
            <person name="Faraut T."/>
            <person name="Fievet G."/>
            <person name="Helmstetter N."/>
            <person name="King M."/>
            <person name="Knapp S.J."/>
            <person name="Lai Z."/>
            <person name="Le Paslier M.C."/>
            <person name="Lippi Y."/>
            <person name="Lorenzon L."/>
            <person name="Mandel J.R."/>
            <person name="Marage G."/>
            <person name="Marchand G."/>
            <person name="Marquand E."/>
            <person name="Bret-Mestries E."/>
            <person name="Morien E."/>
            <person name="Nambeesan S."/>
            <person name="Nguyen T."/>
            <person name="Pegot-Espagnet P."/>
            <person name="Pouilly N."/>
            <person name="Raftis F."/>
            <person name="Sallet E."/>
            <person name="Schiex T."/>
            <person name="Thomas J."/>
            <person name="Vandecasteele C."/>
            <person name="Vares D."/>
            <person name="Vear F."/>
            <person name="Vautrin S."/>
            <person name="Crespi M."/>
            <person name="Mangin B."/>
            <person name="Burke J.M."/>
            <person name="Salse J."/>
            <person name="Munos S."/>
            <person name="Vincourt P."/>
            <person name="Rieseberg L.H."/>
            <person name="Langlade N.B."/>
        </authorList>
    </citation>
    <scope>NUCLEOTIDE SEQUENCE</scope>
    <source>
        <tissue evidence="1">Leaves</tissue>
    </source>
</reference>
<name>A0A9K3EF61_HELAN</name>